<feature type="compositionally biased region" description="Polar residues" evidence="1">
    <location>
        <begin position="304"/>
        <end position="327"/>
    </location>
</feature>
<reference evidence="4" key="1">
    <citation type="journal article" date="2014" name="Genome Announc.">
        <title>Draft genome sequence of the plant-pathogenic soil fungus Rhizoctonia solani anastomosis group 3 strain Rhs1AP.</title>
        <authorList>
            <person name="Cubeta M.A."/>
            <person name="Thomas E."/>
            <person name="Dean R.A."/>
            <person name="Jabaji S."/>
            <person name="Neate S.M."/>
            <person name="Tavantzis S."/>
            <person name="Toda T."/>
            <person name="Vilgalys R."/>
            <person name="Bharathan N."/>
            <person name="Fedorova-Abrams N."/>
            <person name="Pakala S.B."/>
            <person name="Pakala S.M."/>
            <person name="Zafar N."/>
            <person name="Joardar V."/>
            <person name="Losada L."/>
            <person name="Nierman W.C."/>
        </authorList>
    </citation>
    <scope>NUCLEOTIDE SEQUENCE [LARGE SCALE GENOMIC DNA]</scope>
    <source>
        <strain evidence="4">AG-3</strain>
    </source>
</reference>
<sequence>MQRKRSGASANVRFASEVGSRRTTITSITEEGSSARSSSIDVPPGRPIYEIWEPPEETVLDHHKSIDGQEKEGTSAGTRLGQIVAAVVRSRYTGGSVYLPRFSRSSLTRTRSVVSESDVTSVSRDDLSQDARKFLPVRTPTAPPTSVRPPPPRVQIPAPRTIPPAPRSAPPAPRPTLPVPRTTPPAPRPAPRTTTTFKPTLRPTTAPTTTPATVTAPTAAPVITPTPAPKPNPISRPHPAPRPDLIPKHVPVTKPVVFTKPASAPKPAPAPKPTPIPKPAPTTKLAPAPAPVPARTPAPPAPPSSRTLANALAPSTTNPVGTSSPIDPNTYRVWRASIAKPRNLRYPTSPYTQMISDAAYRPKLLPPPGTIIESSGEGIMRAERALYTEMSARPVDERIYWTMPPDHDERVRNRIRDVDKASRELALYGLDMYLALGVKGAITTNAGYHAPEWPDSPAYDWITFDDARKTGDKILQESIAFTDPSKTTLVFIFLMSRSGESMAIWRRKFTVPPSEQLSRNLELRKVAYEAQKRGLVYDIDLTPPSPPSPPSPPMMVVEEDAWILVTPETKEKKGRKFPWFNIDWGSL</sequence>
<feature type="domain" description="CcmS related" evidence="2">
    <location>
        <begin position="382"/>
        <end position="513"/>
    </location>
</feature>
<accession>X8JSI6</accession>
<evidence type="ECO:0000313" key="4">
    <source>
        <dbReference type="Proteomes" id="UP000030108"/>
    </source>
</evidence>
<feature type="compositionally biased region" description="Pro residues" evidence="1">
    <location>
        <begin position="141"/>
        <end position="190"/>
    </location>
</feature>
<name>X8JSI6_9AGAM</name>
<feature type="compositionally biased region" description="Low complexity" evidence="1">
    <location>
        <begin position="248"/>
        <end position="263"/>
    </location>
</feature>
<dbReference type="PANTHER" id="PTHR48125">
    <property type="entry name" value="LP07818P1"/>
    <property type="match status" value="1"/>
</dbReference>
<feature type="compositionally biased region" description="Pro residues" evidence="1">
    <location>
        <begin position="264"/>
        <end position="280"/>
    </location>
</feature>
<feature type="region of interest" description="Disordered" evidence="1">
    <location>
        <begin position="28"/>
        <end position="47"/>
    </location>
</feature>
<dbReference type="PANTHER" id="PTHR48125:SF10">
    <property type="entry name" value="OS12G0136300 PROTEIN"/>
    <property type="match status" value="1"/>
</dbReference>
<feature type="compositionally biased region" description="Low complexity" evidence="1">
    <location>
        <begin position="105"/>
        <end position="122"/>
    </location>
</feature>
<feature type="compositionally biased region" description="Pro residues" evidence="1">
    <location>
        <begin position="224"/>
        <end position="244"/>
    </location>
</feature>
<organism evidence="3 4">
    <name type="scientific">Rhizoctonia solani AG-3 Rhs1AP</name>
    <dbReference type="NCBI Taxonomy" id="1086054"/>
    <lineage>
        <taxon>Eukaryota</taxon>
        <taxon>Fungi</taxon>
        <taxon>Dikarya</taxon>
        <taxon>Basidiomycota</taxon>
        <taxon>Agaricomycotina</taxon>
        <taxon>Agaricomycetes</taxon>
        <taxon>Cantharellales</taxon>
        <taxon>Ceratobasidiaceae</taxon>
        <taxon>Rhizoctonia</taxon>
    </lineage>
</organism>
<comment type="caution">
    <text evidence="3">The sequence shown here is derived from an EMBL/GenBank/DDBJ whole genome shotgun (WGS) entry which is preliminary data.</text>
</comment>
<proteinExistence type="predicted"/>
<dbReference type="AlphaFoldDB" id="X8JSI6"/>
<dbReference type="InterPro" id="IPR058258">
    <property type="entry name" value="CcmS-like"/>
</dbReference>
<dbReference type="Pfam" id="PF26617">
    <property type="entry name" value="CcmS-like"/>
    <property type="match status" value="1"/>
</dbReference>
<gene>
    <name evidence="3" type="ORF">RSOL_507810</name>
</gene>
<feature type="compositionally biased region" description="Basic and acidic residues" evidence="1">
    <location>
        <begin position="123"/>
        <end position="133"/>
    </location>
</feature>
<evidence type="ECO:0000256" key="1">
    <source>
        <dbReference type="SAM" id="MobiDB-lite"/>
    </source>
</evidence>
<feature type="compositionally biased region" description="Low complexity" evidence="1">
    <location>
        <begin position="191"/>
        <end position="223"/>
    </location>
</feature>
<feature type="region of interest" description="Disordered" evidence="1">
    <location>
        <begin position="1"/>
        <end position="23"/>
    </location>
</feature>
<dbReference type="EMBL" id="JATN01000308">
    <property type="protein sequence ID" value="EUC66689.1"/>
    <property type="molecule type" value="Genomic_DNA"/>
</dbReference>
<feature type="compositionally biased region" description="Pro residues" evidence="1">
    <location>
        <begin position="288"/>
        <end position="303"/>
    </location>
</feature>
<feature type="region of interest" description="Disordered" evidence="1">
    <location>
        <begin position="105"/>
        <end position="327"/>
    </location>
</feature>
<evidence type="ECO:0000259" key="2">
    <source>
        <dbReference type="Pfam" id="PF26617"/>
    </source>
</evidence>
<evidence type="ECO:0000313" key="3">
    <source>
        <dbReference type="EMBL" id="EUC66689.1"/>
    </source>
</evidence>
<protein>
    <recommendedName>
        <fullName evidence="2">CcmS related domain-containing protein</fullName>
    </recommendedName>
</protein>
<dbReference type="Proteomes" id="UP000030108">
    <property type="component" value="Unassembled WGS sequence"/>
</dbReference>
<dbReference type="OrthoDB" id="3171339at2759"/>